<evidence type="ECO:0000256" key="2">
    <source>
        <dbReference type="SAM" id="SignalP"/>
    </source>
</evidence>
<comment type="caution">
    <text evidence="3">The sequence shown here is derived from an EMBL/GenBank/DDBJ whole genome shotgun (WGS) entry which is preliminary data.</text>
</comment>
<dbReference type="Proteomes" id="UP000639643">
    <property type="component" value="Unassembled WGS sequence"/>
</dbReference>
<keyword evidence="4" id="KW-1185">Reference proteome</keyword>
<dbReference type="EMBL" id="WIGM01000498">
    <property type="protein sequence ID" value="KAF6823566.1"/>
    <property type="molecule type" value="Genomic_DNA"/>
</dbReference>
<accession>A0A8H6K328</accession>
<feature type="chain" id="PRO_5034316776" evidence="2">
    <location>
        <begin position="19"/>
        <end position="104"/>
    </location>
</feature>
<dbReference type="AlphaFoldDB" id="A0A8H6K328"/>
<evidence type="ECO:0000256" key="1">
    <source>
        <dbReference type="SAM" id="MobiDB-lite"/>
    </source>
</evidence>
<reference evidence="3" key="1">
    <citation type="journal article" date="2020" name="Phytopathology">
        <title>Genome Sequence Resources of Colletotrichum truncatum, C. plurivorum, C. musicola, and C. sojae: Four Species Pathogenic to Soybean (Glycine max).</title>
        <authorList>
            <person name="Rogerio F."/>
            <person name="Boufleur T.R."/>
            <person name="Ciampi-Guillardi M."/>
            <person name="Sukno S.A."/>
            <person name="Thon M.R."/>
            <person name="Massola Junior N.S."/>
            <person name="Baroncelli R."/>
        </authorList>
    </citation>
    <scope>NUCLEOTIDE SEQUENCE</scope>
    <source>
        <strain evidence="3">LFN0074</strain>
    </source>
</reference>
<feature type="signal peptide" evidence="2">
    <location>
        <begin position="1"/>
        <end position="18"/>
    </location>
</feature>
<feature type="region of interest" description="Disordered" evidence="1">
    <location>
        <begin position="20"/>
        <end position="104"/>
    </location>
</feature>
<proteinExistence type="predicted"/>
<feature type="compositionally biased region" description="Basic and acidic residues" evidence="1">
    <location>
        <begin position="52"/>
        <end position="78"/>
    </location>
</feature>
<evidence type="ECO:0000313" key="4">
    <source>
        <dbReference type="Proteomes" id="UP000639643"/>
    </source>
</evidence>
<evidence type="ECO:0000313" key="3">
    <source>
        <dbReference type="EMBL" id="KAF6823566.1"/>
    </source>
</evidence>
<name>A0A8H6K328_9PEZI</name>
<protein>
    <submittedName>
        <fullName evidence="3">Uncharacterized protein</fullName>
    </submittedName>
</protein>
<sequence length="104" mass="11232">MKLLSALILLASAGAVVAANPASNSDNLAPRDATKTSPRVKRADGTWNLIPKRSETKAVDRRSDDGAQPAQEKREAEGPTRTNPRIKRADGTWNLVPRASETKE</sequence>
<gene>
    <name evidence="3" type="ORF">CMUS01_10631</name>
</gene>
<dbReference type="OrthoDB" id="4840350at2759"/>
<organism evidence="3 4">
    <name type="scientific">Colletotrichum musicola</name>
    <dbReference type="NCBI Taxonomy" id="2175873"/>
    <lineage>
        <taxon>Eukaryota</taxon>
        <taxon>Fungi</taxon>
        <taxon>Dikarya</taxon>
        <taxon>Ascomycota</taxon>
        <taxon>Pezizomycotina</taxon>
        <taxon>Sordariomycetes</taxon>
        <taxon>Hypocreomycetidae</taxon>
        <taxon>Glomerellales</taxon>
        <taxon>Glomerellaceae</taxon>
        <taxon>Colletotrichum</taxon>
        <taxon>Colletotrichum orchidearum species complex</taxon>
    </lineage>
</organism>
<keyword evidence="2" id="KW-0732">Signal</keyword>